<evidence type="ECO:0000313" key="2">
    <source>
        <dbReference type="EMBL" id="SEG98842.1"/>
    </source>
</evidence>
<dbReference type="RefSeq" id="WP_093350529.1">
    <property type="nucleotide sequence ID" value="NZ_FNVB01000023.1"/>
</dbReference>
<dbReference type="Proteomes" id="UP000236729">
    <property type="component" value="Unassembled WGS sequence"/>
</dbReference>
<dbReference type="AlphaFoldDB" id="A0A1H6ELV9"/>
<evidence type="ECO:0008006" key="6">
    <source>
        <dbReference type="Google" id="ProtNLM"/>
    </source>
</evidence>
<keyword evidence="4" id="KW-1185">Reference proteome</keyword>
<proteinExistence type="predicted"/>
<dbReference type="EMBL" id="FNVB01000023">
    <property type="protein sequence ID" value="SEG98842.1"/>
    <property type="molecule type" value="Genomic_DNA"/>
</dbReference>
<gene>
    <name evidence="2" type="ORF">SAMN02982929_07230</name>
    <name evidence="3" type="ORF">SAMN05216506_103148</name>
</gene>
<protein>
    <recommendedName>
        <fullName evidence="6">Scaffolding protein</fullName>
    </recommendedName>
</protein>
<feature type="compositionally biased region" description="Basic and acidic residues" evidence="1">
    <location>
        <begin position="37"/>
        <end position="75"/>
    </location>
</feature>
<reference evidence="4 5" key="2">
    <citation type="submission" date="2016-10" db="EMBL/GenBank/DDBJ databases">
        <authorList>
            <person name="Varghese N."/>
            <person name="Submissions S."/>
        </authorList>
    </citation>
    <scope>NUCLEOTIDE SEQUENCE [LARGE SCALE GENOMIC DNA]</scope>
    <source>
        <strain evidence="5">ATCC 20501</strain>
        <strain evidence="3 4">CGMCC 4.3529</strain>
    </source>
</reference>
<sequence>MHDAENPTNDAPEAEDTSSATGTDAETTEGTDALGDAGKKALDSMKSKWHSERDQRRALERQLEELRATARKPEGDDTPDVEEIKRQATREALSQANGRILRSEVKAAAVGKLADPTDALAFIDLDKFEVSEDGSVDADEIADAIDTLIQNKPHLSAATVKRFQGTGDGGARKATGPSQLTRADLANMTPEQITQAKKDGRLKTLLSGGN</sequence>
<feature type="region of interest" description="Disordered" evidence="1">
    <location>
        <begin position="187"/>
        <end position="210"/>
    </location>
</feature>
<evidence type="ECO:0000313" key="4">
    <source>
        <dbReference type="Proteomes" id="UP000199690"/>
    </source>
</evidence>
<evidence type="ECO:0000256" key="1">
    <source>
        <dbReference type="SAM" id="MobiDB-lite"/>
    </source>
</evidence>
<dbReference type="Proteomes" id="UP000199690">
    <property type="component" value="Unassembled WGS sequence"/>
</dbReference>
<accession>A0A1H6ELV9</accession>
<reference evidence="2" key="1">
    <citation type="submission" date="2016-10" db="EMBL/GenBank/DDBJ databases">
        <authorList>
            <person name="de Groot N.N."/>
        </authorList>
    </citation>
    <scope>NUCLEOTIDE SEQUENCE [LARGE SCALE GENOMIC DNA]</scope>
    <source>
        <strain evidence="2">ATCC 20501</strain>
    </source>
</reference>
<dbReference type="EMBL" id="FOME01000003">
    <property type="protein sequence ID" value="SFD22927.1"/>
    <property type="molecule type" value="Genomic_DNA"/>
</dbReference>
<feature type="compositionally biased region" description="Low complexity" evidence="1">
    <location>
        <begin position="17"/>
        <end position="33"/>
    </location>
</feature>
<accession>A0A1I1QLN9</accession>
<feature type="region of interest" description="Disordered" evidence="1">
    <location>
        <begin position="1"/>
        <end position="95"/>
    </location>
</feature>
<name>A0A1H6ELV9_9PSEU</name>
<organism evidence="2 5">
    <name type="scientific">Saccharopolyspora kobensis</name>
    <dbReference type="NCBI Taxonomy" id="146035"/>
    <lineage>
        <taxon>Bacteria</taxon>
        <taxon>Bacillati</taxon>
        <taxon>Actinomycetota</taxon>
        <taxon>Actinomycetes</taxon>
        <taxon>Pseudonocardiales</taxon>
        <taxon>Pseudonocardiaceae</taxon>
        <taxon>Saccharopolyspora</taxon>
    </lineage>
</organism>
<evidence type="ECO:0000313" key="5">
    <source>
        <dbReference type="Proteomes" id="UP000236729"/>
    </source>
</evidence>
<evidence type="ECO:0000313" key="3">
    <source>
        <dbReference type="EMBL" id="SFD22927.1"/>
    </source>
</evidence>